<reference evidence="1" key="1">
    <citation type="submission" date="2022-05" db="EMBL/GenBank/DDBJ databases">
        <title>Chromosome-level genome of Chaenocephalus aceratus.</title>
        <authorList>
            <person name="Park H."/>
        </authorList>
    </citation>
    <scope>NUCLEOTIDE SEQUENCE</scope>
    <source>
        <strain evidence="1">KU_202001</strain>
    </source>
</reference>
<dbReference type="EMBL" id="CM043806">
    <property type="protein sequence ID" value="KAI4812900.1"/>
    <property type="molecule type" value="Genomic_DNA"/>
</dbReference>
<dbReference type="Proteomes" id="UP001057452">
    <property type="component" value="Chromosome 22"/>
</dbReference>
<name>A0ACB9WJ49_CHAAC</name>
<organism evidence="1 2">
    <name type="scientific">Chaenocephalus aceratus</name>
    <name type="common">Blackfin icefish</name>
    <name type="synonym">Chaenichthys aceratus</name>
    <dbReference type="NCBI Taxonomy" id="36190"/>
    <lineage>
        <taxon>Eukaryota</taxon>
        <taxon>Metazoa</taxon>
        <taxon>Chordata</taxon>
        <taxon>Craniata</taxon>
        <taxon>Vertebrata</taxon>
        <taxon>Euteleostomi</taxon>
        <taxon>Actinopterygii</taxon>
        <taxon>Neopterygii</taxon>
        <taxon>Teleostei</taxon>
        <taxon>Neoteleostei</taxon>
        <taxon>Acanthomorphata</taxon>
        <taxon>Eupercaria</taxon>
        <taxon>Perciformes</taxon>
        <taxon>Notothenioidei</taxon>
        <taxon>Channichthyidae</taxon>
        <taxon>Chaenocephalus</taxon>
    </lineage>
</organism>
<evidence type="ECO:0000313" key="2">
    <source>
        <dbReference type="Proteomes" id="UP001057452"/>
    </source>
</evidence>
<keyword evidence="2" id="KW-1185">Reference proteome</keyword>
<accession>A0ACB9WJ49</accession>
<proteinExistence type="predicted"/>
<comment type="caution">
    <text evidence="1">The sequence shown here is derived from an EMBL/GenBank/DDBJ whole genome shotgun (WGS) entry which is preliminary data.</text>
</comment>
<protein>
    <submittedName>
        <fullName evidence="1">Uncharacterized protein</fullName>
    </submittedName>
</protein>
<sequence length="133" mass="15100">MHTVKLYKSIDKPVISSLVEELQCPYSTSLCLFLSLQFLVPLHHHRGFRRNARRKKSDMARVVVEGMPETAAGGGGMLNRRKSKARRRKRKELFAIQMCFAGVMLGLVVGLTSVAQKAEIHSYSKQRQLMGWI</sequence>
<gene>
    <name evidence="1" type="ORF">KUCAC02_024262</name>
</gene>
<evidence type="ECO:0000313" key="1">
    <source>
        <dbReference type="EMBL" id="KAI4812900.1"/>
    </source>
</evidence>